<dbReference type="AlphaFoldDB" id="A0A8B7PIV9"/>
<comment type="similarity">
    <text evidence="2">Belongs to the peptidase S1 family. CLIP subfamily.</text>
</comment>
<dbReference type="InterPro" id="IPR001254">
    <property type="entry name" value="Trypsin_dom"/>
</dbReference>
<dbReference type="InterPro" id="IPR009003">
    <property type="entry name" value="Peptidase_S1_PA"/>
</dbReference>
<proteinExistence type="inferred from homology"/>
<dbReference type="SMART" id="SM00020">
    <property type="entry name" value="Tryp_SPc"/>
    <property type="match status" value="1"/>
</dbReference>
<dbReference type="KEGG" id="hazt:108680875"/>
<evidence type="ECO:0000256" key="3">
    <source>
        <dbReference type="SAM" id="SignalP"/>
    </source>
</evidence>
<dbReference type="GO" id="GO:0006508">
    <property type="term" value="P:proteolysis"/>
    <property type="evidence" value="ECO:0007669"/>
    <property type="project" value="InterPro"/>
</dbReference>
<evidence type="ECO:0000313" key="6">
    <source>
        <dbReference type="RefSeq" id="XP_018025281.1"/>
    </source>
</evidence>
<dbReference type="InterPro" id="IPR018114">
    <property type="entry name" value="TRYPSIN_HIS"/>
</dbReference>
<keyword evidence="3" id="KW-0732">Signal</keyword>
<dbReference type="Gene3D" id="2.40.10.10">
    <property type="entry name" value="Trypsin-like serine proteases"/>
    <property type="match status" value="1"/>
</dbReference>
<organism evidence="5 6">
    <name type="scientific">Hyalella azteca</name>
    <name type="common">Amphipod</name>
    <dbReference type="NCBI Taxonomy" id="294128"/>
    <lineage>
        <taxon>Eukaryota</taxon>
        <taxon>Metazoa</taxon>
        <taxon>Ecdysozoa</taxon>
        <taxon>Arthropoda</taxon>
        <taxon>Crustacea</taxon>
        <taxon>Multicrustacea</taxon>
        <taxon>Malacostraca</taxon>
        <taxon>Eumalacostraca</taxon>
        <taxon>Peracarida</taxon>
        <taxon>Amphipoda</taxon>
        <taxon>Senticaudata</taxon>
        <taxon>Talitrida</taxon>
        <taxon>Talitroidea</taxon>
        <taxon>Hyalellidae</taxon>
        <taxon>Hyalella</taxon>
    </lineage>
</organism>
<dbReference type="OrthoDB" id="6349093at2759"/>
<dbReference type="Pfam" id="PF00089">
    <property type="entry name" value="Trypsin"/>
    <property type="match status" value="1"/>
</dbReference>
<dbReference type="SUPFAM" id="SSF50494">
    <property type="entry name" value="Trypsin-like serine proteases"/>
    <property type="match status" value="1"/>
</dbReference>
<dbReference type="InterPro" id="IPR051487">
    <property type="entry name" value="Ser/Thr_Proteases_Immune/Dev"/>
</dbReference>
<feature type="chain" id="PRO_5034769405" evidence="3">
    <location>
        <begin position="24"/>
        <end position="429"/>
    </location>
</feature>
<dbReference type="GO" id="GO:0004252">
    <property type="term" value="F:serine-type endopeptidase activity"/>
    <property type="evidence" value="ECO:0007669"/>
    <property type="project" value="InterPro"/>
</dbReference>
<accession>A0A8B7PIV9</accession>
<keyword evidence="1" id="KW-1015">Disulfide bond</keyword>
<reference evidence="6" key="1">
    <citation type="submission" date="2025-08" db="UniProtKB">
        <authorList>
            <consortium name="RefSeq"/>
        </authorList>
    </citation>
    <scope>IDENTIFICATION</scope>
    <source>
        <tissue evidence="6">Whole organism</tissue>
    </source>
</reference>
<dbReference type="PROSITE" id="PS50240">
    <property type="entry name" value="TRYPSIN_DOM"/>
    <property type="match status" value="1"/>
</dbReference>
<evidence type="ECO:0000256" key="1">
    <source>
        <dbReference type="ARBA" id="ARBA00023157"/>
    </source>
</evidence>
<protein>
    <submittedName>
        <fullName evidence="6">Chymotrypsin-like protease CTRL-1 isoform X1</fullName>
    </submittedName>
</protein>
<dbReference type="InterPro" id="IPR043504">
    <property type="entry name" value="Peptidase_S1_PA_chymotrypsin"/>
</dbReference>
<evidence type="ECO:0000313" key="5">
    <source>
        <dbReference type="Proteomes" id="UP000694843"/>
    </source>
</evidence>
<evidence type="ECO:0000259" key="4">
    <source>
        <dbReference type="PROSITE" id="PS50240"/>
    </source>
</evidence>
<dbReference type="PROSITE" id="PS00134">
    <property type="entry name" value="TRYPSIN_HIS"/>
    <property type="match status" value="1"/>
</dbReference>
<keyword evidence="5" id="KW-1185">Reference proteome</keyword>
<sequence length="429" mass="45336">MFLNIVVTMTLLYLGTFMDGVDGQLGDSLQALLNRFCQQNPNRRGCHGLPPPAAVSGPDGCPVGNRRCPNGQCLPEGLSCDLIGSSESCALPLASSVTVQPIFCGTGNSGISRCDREGRVPVLTEIIVQCRGADGASTSVSSLSAHQVGGGGVGAGVYRCVQGGQWSPTYEGSPLLPTLLTSCYYAGCGELPSGSGGAAVNQTWPWLRHLLSSDNRVLCTATMVTSNTLVTAAHCVTSSATSRQAVNPSQRRVTLQNKQTLQTVQVSQIHVHPQYRPDDSRQNDLAVVKIRTLSGERFPHACLPPDTLANTDTGGVVFRLRNEVTPPGGWQVAQASYSPTCRSLQSSSCGVTPAPGQFCAQQAEMGMGPGSSGGPYLVNGAVGLPYVWMLRGVYSRQHVASSACNAQHVYTDTFVHKTWLLNCALYDNC</sequence>
<name>A0A8B7PIV9_HYAAZ</name>
<dbReference type="RefSeq" id="XP_018025281.1">
    <property type="nucleotide sequence ID" value="XM_018169792.2"/>
</dbReference>
<gene>
    <name evidence="6" type="primary">LOC108680875</name>
</gene>
<dbReference type="GeneID" id="108680875"/>
<evidence type="ECO:0000256" key="2">
    <source>
        <dbReference type="ARBA" id="ARBA00024195"/>
    </source>
</evidence>
<dbReference type="Proteomes" id="UP000694843">
    <property type="component" value="Unplaced"/>
</dbReference>
<feature type="signal peptide" evidence="3">
    <location>
        <begin position="1"/>
        <end position="23"/>
    </location>
</feature>
<dbReference type="PANTHER" id="PTHR24256">
    <property type="entry name" value="TRYPTASE-RELATED"/>
    <property type="match status" value="1"/>
</dbReference>
<feature type="domain" description="Peptidase S1" evidence="4">
    <location>
        <begin position="191"/>
        <end position="425"/>
    </location>
</feature>